<protein>
    <recommendedName>
        <fullName evidence="4">Integral membrane protein</fullName>
    </recommendedName>
</protein>
<feature type="transmembrane region" description="Helical" evidence="2">
    <location>
        <begin position="58"/>
        <end position="82"/>
    </location>
</feature>
<proteinExistence type="predicted"/>
<evidence type="ECO:0000313" key="3">
    <source>
        <dbReference type="EMBL" id="ABV99464.1"/>
    </source>
</evidence>
<gene>
    <name evidence="3" type="ordered locus">Sare_3668</name>
</gene>
<dbReference type="eggNOG" id="ENOG503066F">
    <property type="taxonomic scope" value="Bacteria"/>
</dbReference>
<dbReference type="PATRIC" id="fig|391037.6.peg.3697"/>
<name>A8LZV0_SALAI</name>
<evidence type="ECO:0008006" key="4">
    <source>
        <dbReference type="Google" id="ProtNLM"/>
    </source>
</evidence>
<keyword evidence="2" id="KW-0812">Transmembrane</keyword>
<dbReference type="KEGG" id="saq:Sare_3668"/>
<keyword evidence="2" id="KW-0472">Membrane</keyword>
<evidence type="ECO:0000256" key="2">
    <source>
        <dbReference type="SAM" id="Phobius"/>
    </source>
</evidence>
<sequence length="140" mass="14315">MDRQPAARWAPSTVALLTVAWLLGALVLLGWVLAIGFEHWAEQASNQGAGADELARKAYTVLLLLVVEVVAAPVVIAVVAVCGLLRRTAAVYLAIALGLGVLAIPVAAGAHRGLNPPPPPPSVPTTCQELSGGDTRCPGG</sequence>
<feature type="region of interest" description="Disordered" evidence="1">
    <location>
        <begin position="115"/>
        <end position="140"/>
    </location>
</feature>
<keyword evidence="2" id="KW-1133">Transmembrane helix</keyword>
<reference evidence="3" key="1">
    <citation type="submission" date="2007-10" db="EMBL/GenBank/DDBJ databases">
        <title>Complete sequence of Salinispora arenicola CNS-205.</title>
        <authorList>
            <consortium name="US DOE Joint Genome Institute"/>
            <person name="Copeland A."/>
            <person name="Lucas S."/>
            <person name="Lapidus A."/>
            <person name="Barry K."/>
            <person name="Glavina del Rio T."/>
            <person name="Dalin E."/>
            <person name="Tice H."/>
            <person name="Pitluck S."/>
            <person name="Foster B."/>
            <person name="Schmutz J."/>
            <person name="Larimer F."/>
            <person name="Land M."/>
            <person name="Hauser L."/>
            <person name="Kyrpides N."/>
            <person name="Ivanova N."/>
            <person name="Jensen P.R."/>
            <person name="Moore B.S."/>
            <person name="Penn K."/>
            <person name="Jenkins C."/>
            <person name="Udwary D."/>
            <person name="Xiang L."/>
            <person name="Gontang E."/>
            <person name="Richardson P."/>
        </authorList>
    </citation>
    <scope>NUCLEOTIDE SEQUENCE [LARGE SCALE GENOMIC DNA]</scope>
    <source>
        <strain evidence="3">CNS-205</strain>
    </source>
</reference>
<feature type="transmembrane region" description="Helical" evidence="2">
    <location>
        <begin position="89"/>
        <end position="110"/>
    </location>
</feature>
<accession>A8LZV0</accession>
<organism evidence="3">
    <name type="scientific">Salinispora arenicola (strain CNS-205)</name>
    <dbReference type="NCBI Taxonomy" id="391037"/>
    <lineage>
        <taxon>Bacteria</taxon>
        <taxon>Bacillati</taxon>
        <taxon>Actinomycetota</taxon>
        <taxon>Actinomycetes</taxon>
        <taxon>Micromonosporales</taxon>
        <taxon>Micromonosporaceae</taxon>
        <taxon>Salinispora</taxon>
    </lineage>
</organism>
<dbReference type="EMBL" id="CP000850">
    <property type="protein sequence ID" value="ABV99464.1"/>
    <property type="molecule type" value="Genomic_DNA"/>
</dbReference>
<dbReference type="AlphaFoldDB" id="A8LZV0"/>
<evidence type="ECO:0000256" key="1">
    <source>
        <dbReference type="SAM" id="MobiDB-lite"/>
    </source>
</evidence>
<dbReference type="HOGENOM" id="CLU_1946368_0_0_11"/>